<dbReference type="SMART" id="SM00409">
    <property type="entry name" value="IG"/>
    <property type="match status" value="1"/>
</dbReference>
<protein>
    <recommendedName>
        <fullName evidence="1">Ig-like domain-containing protein</fullName>
    </recommendedName>
</protein>
<evidence type="ECO:0000313" key="2">
    <source>
        <dbReference type="EMBL" id="CAH3170140.1"/>
    </source>
</evidence>
<dbReference type="SUPFAM" id="SSF47986">
    <property type="entry name" value="DEATH domain"/>
    <property type="match status" value="1"/>
</dbReference>
<dbReference type="Proteomes" id="UP001159405">
    <property type="component" value="Unassembled WGS sequence"/>
</dbReference>
<dbReference type="Gene3D" id="2.60.40.10">
    <property type="entry name" value="Immunoglobulins"/>
    <property type="match status" value="1"/>
</dbReference>
<dbReference type="Gene3D" id="1.10.533.10">
    <property type="entry name" value="Death Domain, Fas"/>
    <property type="match status" value="1"/>
</dbReference>
<sequence length="196" mass="22272">IKIKEQPKSQTAKEGSKVELACKIERASKKFMYQWYKDGVAMDGKNKTVLVLDPVELRDFGSYVCHVSFKDSYDEGEETNTAILDVIPQPGRNGMRPKLLTELDFDTMYDVALLLEIKKPGLRDWRAIGLKYGIRDYKLTAMANSGEPGTELLQFLRASIPDLTVYDFCKTLKEDSFKRLDIVAKLENHLLVAISD</sequence>
<gene>
    <name evidence="2" type="ORF">PLOB_00010591</name>
</gene>
<feature type="non-terminal residue" evidence="2">
    <location>
        <position position="1"/>
    </location>
</feature>
<keyword evidence="3" id="KW-1185">Reference proteome</keyword>
<dbReference type="PROSITE" id="PS50835">
    <property type="entry name" value="IG_LIKE"/>
    <property type="match status" value="1"/>
</dbReference>
<dbReference type="InterPro" id="IPR003599">
    <property type="entry name" value="Ig_sub"/>
</dbReference>
<dbReference type="SUPFAM" id="SSF48726">
    <property type="entry name" value="Immunoglobulin"/>
    <property type="match status" value="1"/>
</dbReference>
<accession>A0ABN8QWM0</accession>
<evidence type="ECO:0000259" key="1">
    <source>
        <dbReference type="PROSITE" id="PS50835"/>
    </source>
</evidence>
<dbReference type="EMBL" id="CALNXK010000154">
    <property type="protein sequence ID" value="CAH3170140.1"/>
    <property type="molecule type" value="Genomic_DNA"/>
</dbReference>
<comment type="caution">
    <text evidence="2">The sequence shown here is derived from an EMBL/GenBank/DDBJ whole genome shotgun (WGS) entry which is preliminary data.</text>
</comment>
<dbReference type="InterPro" id="IPR007110">
    <property type="entry name" value="Ig-like_dom"/>
</dbReference>
<dbReference type="InterPro" id="IPR036179">
    <property type="entry name" value="Ig-like_dom_sf"/>
</dbReference>
<dbReference type="Pfam" id="PF13927">
    <property type="entry name" value="Ig_3"/>
    <property type="match status" value="1"/>
</dbReference>
<name>A0ABN8QWM0_9CNID</name>
<organism evidence="2 3">
    <name type="scientific">Porites lobata</name>
    <dbReference type="NCBI Taxonomy" id="104759"/>
    <lineage>
        <taxon>Eukaryota</taxon>
        <taxon>Metazoa</taxon>
        <taxon>Cnidaria</taxon>
        <taxon>Anthozoa</taxon>
        <taxon>Hexacorallia</taxon>
        <taxon>Scleractinia</taxon>
        <taxon>Fungiina</taxon>
        <taxon>Poritidae</taxon>
        <taxon>Porites</taxon>
    </lineage>
</organism>
<proteinExistence type="predicted"/>
<dbReference type="InterPro" id="IPR011029">
    <property type="entry name" value="DEATH-like_dom_sf"/>
</dbReference>
<dbReference type="InterPro" id="IPR013783">
    <property type="entry name" value="Ig-like_fold"/>
</dbReference>
<evidence type="ECO:0000313" key="3">
    <source>
        <dbReference type="Proteomes" id="UP001159405"/>
    </source>
</evidence>
<feature type="domain" description="Ig-like" evidence="1">
    <location>
        <begin position="1"/>
        <end position="81"/>
    </location>
</feature>
<reference evidence="2 3" key="1">
    <citation type="submission" date="2022-05" db="EMBL/GenBank/DDBJ databases">
        <authorList>
            <consortium name="Genoscope - CEA"/>
            <person name="William W."/>
        </authorList>
    </citation>
    <scope>NUCLEOTIDE SEQUENCE [LARGE SCALE GENOMIC DNA]</scope>
</reference>